<feature type="compositionally biased region" description="Polar residues" evidence="5">
    <location>
        <begin position="221"/>
        <end position="230"/>
    </location>
</feature>
<gene>
    <name evidence="9" type="ORF">WESB_2262</name>
</gene>
<dbReference type="GO" id="GO:0005886">
    <property type="term" value="C:plasma membrane"/>
    <property type="evidence" value="ECO:0007669"/>
    <property type="project" value="TreeGrafter"/>
</dbReference>
<keyword evidence="4" id="KW-0807">Transducer</keyword>
<keyword evidence="6" id="KW-0812">Transmembrane</keyword>
<dbReference type="PATRIC" id="fig|1161918.5.peg.1777"/>
<dbReference type="Gene3D" id="1.10.287.950">
    <property type="entry name" value="Methyl-accepting chemotaxis protein"/>
    <property type="match status" value="1"/>
</dbReference>
<comment type="subcellular location">
    <subcellularLocation>
        <location evidence="1">Membrane</location>
    </subcellularLocation>
</comment>
<accession>K0JL16</accession>
<evidence type="ECO:0000313" key="10">
    <source>
        <dbReference type="Proteomes" id="UP000003759"/>
    </source>
</evidence>
<evidence type="ECO:0000256" key="6">
    <source>
        <dbReference type="SAM" id="Phobius"/>
    </source>
</evidence>
<dbReference type="InterPro" id="IPR004090">
    <property type="entry name" value="Chemotax_Me-accpt_rcpt"/>
</dbReference>
<evidence type="ECO:0000313" key="9">
    <source>
        <dbReference type="EMBL" id="CCG57724.1"/>
    </source>
</evidence>
<dbReference type="KEGG" id="bpw:WESB_2262"/>
<evidence type="ECO:0000259" key="7">
    <source>
        <dbReference type="PROSITE" id="PS50111"/>
    </source>
</evidence>
<dbReference type="Pfam" id="PF00015">
    <property type="entry name" value="MCPsignal"/>
    <property type="match status" value="1"/>
</dbReference>
<evidence type="ECO:0000256" key="3">
    <source>
        <dbReference type="ARBA" id="ARBA00029447"/>
    </source>
</evidence>
<dbReference type="InterPro" id="IPR004089">
    <property type="entry name" value="MCPsignal_dom"/>
</dbReference>
<evidence type="ECO:0000256" key="1">
    <source>
        <dbReference type="ARBA" id="ARBA00004370"/>
    </source>
</evidence>
<dbReference type="HOGENOM" id="CLU_000445_107_12_12"/>
<proteinExistence type="inferred from homology"/>
<name>K0JL16_BRAPL</name>
<evidence type="ECO:0000256" key="4">
    <source>
        <dbReference type="PROSITE-ProRule" id="PRU00284"/>
    </source>
</evidence>
<dbReference type="Pfam" id="PF00672">
    <property type="entry name" value="HAMP"/>
    <property type="match status" value="1"/>
</dbReference>
<feature type="domain" description="HAMP" evidence="8">
    <location>
        <begin position="139"/>
        <end position="191"/>
    </location>
</feature>
<dbReference type="CDD" id="cd11386">
    <property type="entry name" value="MCP_signal"/>
    <property type="match status" value="1"/>
</dbReference>
<sequence>MLSRTDKSYLGAMLVILDWSKVVDEMLINIGDNFDNDRRIFIINQKNIIMHNLLENIGKEFPKEFNNVINEKEGYLSFTESSVEKSCFFYSANNLPWKLAIAIPNKLLNQNKNKLITTGIIIGIIGIILGYIIGYFYTKIKISPLKVVAKEAKDMSKGNFVLEEHKFQNNEIGEIADSFREMRDALSNIINEVNNTSEKINESALILSRGSNDLEQRTEEQASSLEETSSAIQQMASTIKSSTANSVDGNNMMASSKEAVENGAKSISETTRNIEEVYEDSEKIKTITKTIEDIAFQTNILALNASVEAARAGEHGKGFAVVASEVRNLAQNSQTSAKDITLLIDNIYEKINKSAETARESKLIFDDIQSKVENTAKIMNEISTTALEQETSIEHVNISISKIDAITNKNVSLVDETALSSKEILEQAHQLKKIMNFFKMS</sequence>
<keyword evidence="6" id="KW-1133">Transmembrane helix</keyword>
<feature type="domain" description="Methyl-accepting transducer" evidence="7">
    <location>
        <begin position="196"/>
        <end position="425"/>
    </location>
</feature>
<reference evidence="9 10" key="1">
    <citation type="journal article" date="2012" name="BMC Genomics">
        <title>Comparative genomics of Brachyspira pilosicoli strains: genome rearrangements, reductions and correlation of genetic compliment with phenotypic diversity.</title>
        <authorList>
            <person name="Mappley L.J."/>
            <person name="Black M.L."/>
            <person name="Abuoun M."/>
            <person name="Darby A.C."/>
            <person name="Woodward M.J."/>
            <person name="Parkhill J."/>
            <person name="Turner A.K."/>
            <person name="Bellgard M.I."/>
            <person name="La T."/>
            <person name="Phillips N.D."/>
            <person name="La Ragione R.M."/>
            <person name="Hampson D.J."/>
        </authorList>
    </citation>
    <scope>NUCLEOTIDE SEQUENCE [LARGE SCALE GENOMIC DNA]</scope>
    <source>
        <strain evidence="9">WesB</strain>
    </source>
</reference>
<keyword evidence="6" id="KW-0472">Membrane</keyword>
<evidence type="ECO:0000256" key="2">
    <source>
        <dbReference type="ARBA" id="ARBA00022500"/>
    </source>
</evidence>
<evidence type="ECO:0000256" key="5">
    <source>
        <dbReference type="SAM" id="MobiDB-lite"/>
    </source>
</evidence>
<feature type="transmembrane region" description="Helical" evidence="6">
    <location>
        <begin position="115"/>
        <end position="137"/>
    </location>
</feature>
<feature type="region of interest" description="Disordered" evidence="5">
    <location>
        <begin position="211"/>
        <end position="230"/>
    </location>
</feature>
<dbReference type="CDD" id="cd06225">
    <property type="entry name" value="HAMP"/>
    <property type="match status" value="1"/>
</dbReference>
<dbReference type="SUPFAM" id="SSF58104">
    <property type="entry name" value="Methyl-accepting chemotaxis protein (MCP) signaling domain"/>
    <property type="match status" value="1"/>
</dbReference>
<dbReference type="PROSITE" id="PS50885">
    <property type="entry name" value="HAMP"/>
    <property type="match status" value="1"/>
</dbReference>
<organism evidence="9 10">
    <name type="scientific">Brachyspira pilosicoli WesB</name>
    <dbReference type="NCBI Taxonomy" id="1161918"/>
    <lineage>
        <taxon>Bacteria</taxon>
        <taxon>Pseudomonadati</taxon>
        <taxon>Spirochaetota</taxon>
        <taxon>Spirochaetia</taxon>
        <taxon>Brachyspirales</taxon>
        <taxon>Brachyspiraceae</taxon>
        <taxon>Brachyspira</taxon>
    </lineage>
</organism>
<dbReference type="FunFam" id="1.10.287.950:FF:000001">
    <property type="entry name" value="Methyl-accepting chemotaxis sensory transducer"/>
    <property type="match status" value="1"/>
</dbReference>
<dbReference type="Proteomes" id="UP000003759">
    <property type="component" value="Chromosome"/>
</dbReference>
<dbReference type="EMBL" id="HE793032">
    <property type="protein sequence ID" value="CCG57724.1"/>
    <property type="molecule type" value="Genomic_DNA"/>
</dbReference>
<dbReference type="GO" id="GO:0006935">
    <property type="term" value="P:chemotaxis"/>
    <property type="evidence" value="ECO:0007669"/>
    <property type="project" value="UniProtKB-KW"/>
</dbReference>
<dbReference type="PROSITE" id="PS50111">
    <property type="entry name" value="CHEMOTAXIS_TRANSDUC_2"/>
    <property type="match status" value="1"/>
</dbReference>
<comment type="similarity">
    <text evidence="3">Belongs to the methyl-accepting chemotaxis (MCP) protein family.</text>
</comment>
<evidence type="ECO:0000259" key="8">
    <source>
        <dbReference type="PROSITE" id="PS50885"/>
    </source>
</evidence>
<dbReference type="InterPro" id="IPR003660">
    <property type="entry name" value="HAMP_dom"/>
</dbReference>
<dbReference type="GO" id="GO:0004888">
    <property type="term" value="F:transmembrane signaling receptor activity"/>
    <property type="evidence" value="ECO:0007669"/>
    <property type="project" value="InterPro"/>
</dbReference>
<dbReference type="PRINTS" id="PR00260">
    <property type="entry name" value="CHEMTRNSDUCR"/>
</dbReference>
<dbReference type="GO" id="GO:0007165">
    <property type="term" value="P:signal transduction"/>
    <property type="evidence" value="ECO:0007669"/>
    <property type="project" value="UniProtKB-KW"/>
</dbReference>
<keyword evidence="2" id="KW-0145">Chemotaxis</keyword>
<dbReference type="InterPro" id="IPR051310">
    <property type="entry name" value="MCP_chemotaxis"/>
</dbReference>
<dbReference type="AlphaFoldDB" id="K0JL16"/>
<dbReference type="SMART" id="SM00283">
    <property type="entry name" value="MA"/>
    <property type="match status" value="1"/>
</dbReference>
<protein>
    <submittedName>
        <fullName evidence="9">Methyl-accepting chemotaxis protein B</fullName>
    </submittedName>
</protein>
<dbReference type="PANTHER" id="PTHR43531">
    <property type="entry name" value="PROTEIN ICFG"/>
    <property type="match status" value="1"/>
</dbReference>
<dbReference type="PANTHER" id="PTHR43531:SF11">
    <property type="entry name" value="METHYL-ACCEPTING CHEMOTAXIS PROTEIN 3"/>
    <property type="match status" value="1"/>
</dbReference>